<name>A0ABS6ZCY5_9ACTN</name>
<proteinExistence type="predicted"/>
<accession>A0ABS6ZCY5</accession>
<dbReference type="Proteomes" id="UP000812013">
    <property type="component" value="Unassembled WGS sequence"/>
</dbReference>
<protein>
    <submittedName>
        <fullName evidence="2">Uncharacterized protein</fullName>
    </submittedName>
</protein>
<gene>
    <name evidence="2" type="ORF">GPJ59_26365</name>
</gene>
<keyword evidence="1" id="KW-0812">Transmembrane</keyword>
<dbReference type="EMBL" id="WTFF01000238">
    <property type="protein sequence ID" value="MBW5485304.1"/>
    <property type="molecule type" value="Genomic_DNA"/>
</dbReference>
<evidence type="ECO:0000256" key="1">
    <source>
        <dbReference type="SAM" id="Phobius"/>
    </source>
</evidence>
<keyword evidence="1" id="KW-1133">Transmembrane helix</keyword>
<comment type="caution">
    <text evidence="2">The sequence shown here is derived from an EMBL/GenBank/DDBJ whole genome shotgun (WGS) entry which is preliminary data.</text>
</comment>
<evidence type="ECO:0000313" key="3">
    <source>
        <dbReference type="Proteomes" id="UP000812013"/>
    </source>
</evidence>
<organism evidence="2 3">
    <name type="scientific">Streptomyces bambusae</name>
    <dbReference type="NCBI Taxonomy" id="1550616"/>
    <lineage>
        <taxon>Bacteria</taxon>
        <taxon>Bacillati</taxon>
        <taxon>Actinomycetota</taxon>
        <taxon>Actinomycetes</taxon>
        <taxon>Kitasatosporales</taxon>
        <taxon>Streptomycetaceae</taxon>
        <taxon>Streptomyces</taxon>
    </lineage>
</organism>
<keyword evidence="1" id="KW-0472">Membrane</keyword>
<keyword evidence="3" id="KW-1185">Reference proteome</keyword>
<feature type="transmembrane region" description="Helical" evidence="1">
    <location>
        <begin position="114"/>
        <end position="136"/>
    </location>
</feature>
<evidence type="ECO:0000313" key="2">
    <source>
        <dbReference type="EMBL" id="MBW5485304.1"/>
    </source>
</evidence>
<sequence length="186" mass="19368">MSSIVTRAGGLAVVLFSLLLGIYGTGTFATAVGLSGTGGTLTVTGCRTDVSYDDRGREADDRRETRRCWGRFSAEDGSDTDPQRELVSDAAQPGDRIEVRDNGTIYLERTAGTVAGAAALPSLAVGLSLFGALLLITGRRPTPSSPAKTRDFVTAVRALPFGRAALRTSLGAFAATVVGFGLQKLL</sequence>
<reference evidence="2 3" key="1">
    <citation type="submission" date="2019-12" db="EMBL/GenBank/DDBJ databases">
        <title>Genome sequence of Streptomyces bambusae.</title>
        <authorList>
            <person name="Bansal K."/>
            <person name="Choksket S."/>
            <person name="Korpole S."/>
            <person name="Patil P.B."/>
        </authorList>
    </citation>
    <scope>NUCLEOTIDE SEQUENCE [LARGE SCALE GENOMIC DNA]</scope>
    <source>
        <strain evidence="2 3">SK60</strain>
    </source>
</reference>
<dbReference type="RefSeq" id="WP_219670207.1">
    <property type="nucleotide sequence ID" value="NZ_WTFF01000238.1"/>
</dbReference>